<comment type="similarity">
    <text evidence="1">Belongs to the peptidase M16 family.</text>
</comment>
<accession>A0ABP1QRX5</accession>
<feature type="domain" description="Peptidase M16 C-terminal" evidence="9">
    <location>
        <begin position="434"/>
        <end position="593"/>
    </location>
</feature>
<evidence type="ECO:0000256" key="2">
    <source>
        <dbReference type="ARBA" id="ARBA00022670"/>
    </source>
</evidence>
<dbReference type="PANTHER" id="PTHR43690:SF18">
    <property type="entry name" value="INSULIN-DEGRADING ENZYME-RELATED"/>
    <property type="match status" value="1"/>
</dbReference>
<dbReference type="InterPro" id="IPR011249">
    <property type="entry name" value="Metalloenz_LuxS/M16"/>
</dbReference>
<dbReference type="InterPro" id="IPR011765">
    <property type="entry name" value="Pept_M16_N"/>
</dbReference>
<dbReference type="EMBL" id="CAXLJM020000040">
    <property type="protein sequence ID" value="CAL8108860.1"/>
    <property type="molecule type" value="Genomic_DNA"/>
</dbReference>
<dbReference type="PANTHER" id="PTHR43690">
    <property type="entry name" value="NARDILYSIN"/>
    <property type="match status" value="1"/>
</dbReference>
<comment type="caution">
    <text evidence="11">The sequence shown here is derived from an EMBL/GenBank/DDBJ whole genome shotgun (WGS) entry which is preliminary data.</text>
</comment>
<keyword evidence="12" id="KW-1185">Reference proteome</keyword>
<protein>
    <recommendedName>
        <fullName evidence="13">Nardilysin</fullName>
    </recommendedName>
</protein>
<feature type="region of interest" description="Disordered" evidence="7">
    <location>
        <begin position="108"/>
        <end position="138"/>
    </location>
</feature>
<evidence type="ECO:0000259" key="9">
    <source>
        <dbReference type="Pfam" id="PF05193"/>
    </source>
</evidence>
<dbReference type="InterPro" id="IPR050626">
    <property type="entry name" value="Peptidase_M16"/>
</dbReference>
<organism evidence="11 12">
    <name type="scientific">Orchesella dallaii</name>
    <dbReference type="NCBI Taxonomy" id="48710"/>
    <lineage>
        <taxon>Eukaryota</taxon>
        <taxon>Metazoa</taxon>
        <taxon>Ecdysozoa</taxon>
        <taxon>Arthropoda</taxon>
        <taxon>Hexapoda</taxon>
        <taxon>Collembola</taxon>
        <taxon>Entomobryomorpha</taxon>
        <taxon>Entomobryoidea</taxon>
        <taxon>Orchesellidae</taxon>
        <taxon>Orchesellinae</taxon>
        <taxon>Orchesella</taxon>
    </lineage>
</organism>
<dbReference type="SUPFAM" id="SSF63411">
    <property type="entry name" value="LuxS/MPP-like metallohydrolase"/>
    <property type="match status" value="4"/>
</dbReference>
<feature type="domain" description="Peptidase M16 middle/third" evidence="10">
    <location>
        <begin position="798"/>
        <end position="904"/>
    </location>
</feature>
<evidence type="ECO:0000256" key="4">
    <source>
        <dbReference type="ARBA" id="ARBA00022801"/>
    </source>
</evidence>
<evidence type="ECO:0000256" key="1">
    <source>
        <dbReference type="ARBA" id="ARBA00007261"/>
    </source>
</evidence>
<evidence type="ECO:0000313" key="12">
    <source>
        <dbReference type="Proteomes" id="UP001642540"/>
    </source>
</evidence>
<dbReference type="Pfam" id="PF16187">
    <property type="entry name" value="Peptidase_M16_M"/>
    <property type="match status" value="1"/>
</dbReference>
<evidence type="ECO:0000256" key="6">
    <source>
        <dbReference type="ARBA" id="ARBA00023049"/>
    </source>
</evidence>
<evidence type="ECO:0000313" key="11">
    <source>
        <dbReference type="EMBL" id="CAL8108860.1"/>
    </source>
</evidence>
<evidence type="ECO:0000259" key="10">
    <source>
        <dbReference type="Pfam" id="PF16187"/>
    </source>
</evidence>
<dbReference type="Pfam" id="PF00675">
    <property type="entry name" value="Peptidase_M16"/>
    <property type="match status" value="1"/>
</dbReference>
<dbReference type="Pfam" id="PF05193">
    <property type="entry name" value="Peptidase_M16_C"/>
    <property type="match status" value="1"/>
</dbReference>
<reference evidence="11 12" key="1">
    <citation type="submission" date="2024-08" db="EMBL/GenBank/DDBJ databases">
        <authorList>
            <person name="Cucini C."/>
            <person name="Frati F."/>
        </authorList>
    </citation>
    <scope>NUCLEOTIDE SEQUENCE [LARGE SCALE GENOMIC DNA]</scope>
</reference>
<evidence type="ECO:0000256" key="3">
    <source>
        <dbReference type="ARBA" id="ARBA00022723"/>
    </source>
</evidence>
<proteinExistence type="inferred from homology"/>
<evidence type="ECO:0000256" key="7">
    <source>
        <dbReference type="SAM" id="MobiDB-lite"/>
    </source>
</evidence>
<evidence type="ECO:0008006" key="13">
    <source>
        <dbReference type="Google" id="ProtNLM"/>
    </source>
</evidence>
<gene>
    <name evidence="11" type="ORF">ODALV1_LOCUS13114</name>
</gene>
<evidence type="ECO:0000256" key="5">
    <source>
        <dbReference type="ARBA" id="ARBA00022833"/>
    </source>
</evidence>
<keyword evidence="5" id="KW-0862">Zinc</keyword>
<keyword evidence="6" id="KW-0482">Metalloprotease</keyword>
<dbReference type="Proteomes" id="UP001642540">
    <property type="component" value="Unassembled WGS sequence"/>
</dbReference>
<keyword evidence="3" id="KW-0479">Metal-binding</keyword>
<keyword evidence="2" id="KW-0645">Protease</keyword>
<keyword evidence="4" id="KW-0378">Hydrolase</keyword>
<evidence type="ECO:0000259" key="8">
    <source>
        <dbReference type="Pfam" id="PF00675"/>
    </source>
</evidence>
<dbReference type="Gene3D" id="3.30.830.10">
    <property type="entry name" value="Metalloenzyme, LuxS/M16 peptidase-like"/>
    <property type="match status" value="4"/>
</dbReference>
<feature type="domain" description="Peptidase M16 N-terminal" evidence="8">
    <location>
        <begin position="285"/>
        <end position="389"/>
    </location>
</feature>
<sequence>MAYSSCIPDPEISAYPFPPFATALPDLYRDLGNLSEAFTPSPILRRFLEEKRSKDQESNRNNTVREVEGASVSLQNAAKIDDKAYVNILVELPEIIFIPTKLEPSFTDKDAQKNAWPPIKRRDTEPRSNNQNQPAKRQCVDRGVVVNTISPRKPPGDHKNYRVITLSNGLRAVLIHNEERCRCVPGRRDVGRSEGNTFMECCSEDQKLMERQKYLPMKCPITPVCMQKFANSLEKWFPVSDQESETKENGTAPKPTMEEVYKGGSTENKGGSGDCPKHSKVCPPAMMAVVVNVGVCDDPDACLGLAHFTEHMVHYGSRKFPQEDSYINFALNHAYGFNAFTENHTTTYYGIMPDDKLAKGIDMMSSMMDDPSFVEDMTIREINSVDAEFQLKRHFDVLRRWFLFQTALKTDHPLNKFGFGNEETLLKSKELIHKRLRELHDKYYKAGAMTVGVESSTLSLDEQEDLVIKHFGNIPKGTRKTLKDTVIPPAEKSVAGSFYNWFYVLQGLSSFSDLWVAWPIPSALLNERDHKTLTMVCAMLEDTSEGSLSHYLAKEGLIWLMLVPSPVDESLMGNKYTGFIAMEILLTEKGVQNTTRILEAIYAFIDALRHVPESKMKVIFNELKLDAQRQLKSGSQAPPDPSHLKRPTETAMELAKSLQYSDPENILMNPLREWQKATYSHKDVSKVFEQLKQSNMIVIQIIPRQIKLRDFVKNGKIFLAPYTDAEYCVGNRMPNFLDNKARYTFTGLKSNIFMEGVSEVPPCCGEINGQPIEMPSCDPMKVLRAEHLGNTSENYRVECNLNFFSPTVTTNPRNYALSLLWSASTMLALMPEYGKAAQAGLKFCATPHNLGITISAAGFPEKLFQALEKVTDQMFSKPITETEFTLAQAALKTLYDLLFANNMQYITQDLVHNMTCNPFSEVLMDAINYIKSSTYVDVNNFTVWFKRQAVAVVVVKGNVEPQEAGAKIDEILNRQDYYPYLTNFAWFHSRPGSCSPSVSPLPLGEKRVRIQSDVSTSYTTTVNNFYCVGKYSDDEFLLWHSALYFFRAKTFYELRTRKQLGYDVHPYFPKPEPGKPIMLGIGITATAKKFTACELDNAIDSFMVAYGKYLEAIPDSEFAAVKAFRGQTNQLTVAHVSDWYQSHFGDMFASKERNRYHYLGMSKISIQLIGNESKGCNNCPICGSISGWKKGDMWNNFNFAEGRGPDNTFVTNPKSIGGS</sequence>
<feature type="region of interest" description="Disordered" evidence="7">
    <location>
        <begin position="240"/>
        <end position="275"/>
    </location>
</feature>
<name>A0ABP1QRX5_9HEXA</name>
<dbReference type="InterPro" id="IPR032632">
    <property type="entry name" value="Peptidase_M16_M"/>
</dbReference>
<dbReference type="InterPro" id="IPR007863">
    <property type="entry name" value="Peptidase_M16_C"/>
</dbReference>